<accession>A0A2U3DQF5</accession>
<sequence>MAVPEDSEPKNRNEYTVGWVCALPKEQTAATAMLDRRHPDLPNPPKDDNTYTLGAIGPHNIVIACLPQGKYGTNSAATVATRMASTFPSIRLGFMVGIGGGVPPNVRLGDVVVSSPGNGFPGVVQWDFGKAEDGGKLVQTGALSNPPTALLTAVSKLRTKHDLKGPRIPEYLCDLATNYPRLAVRCARPAGIGKPVSHNSHCGWFTWRGILSALLDAFLAFVWYSFGVWTLSAGDGRSNNEFTFPAAVEGSQGQSDDILIHYGLIASGNRVIKDAKLRDRINDRFGGHLLCVEMEAAGLMDNFPCLVIRGICDYADSAKNKEWQEYAAVVAAAYAKEIISIVPLDEVQQMDAIQNTMQRFGRQLDQLGATNTAIHSIVRGLEANTHHYELENWLSPPDPSTNYSHAKKQRHGSSGQWLLRRTEYLTWKSGHRPFLWLHGIPGCGKTILASTIIQDLAQDKGVRNPLYFFFDFTDTRKQSFEHALRSLIIQLYRKDKSSQKHVDVLFATCERGKQQPSIDSLCRTFTAMVEDASEVNIVLDALDECGPRDKDWGAGLLSWIESFVGRTRNNVRLFVTSRPEQHIKSTFEKWADCQSAIPVRSCLVEKDISAYIHTRVRDSEGLARWHSRPDIQDEIEVALNEKADGMFRWATCQLDALESCLDPLTLRAALRSLPRTLDETYARILSNLPLEHRHRTILILQFLAYSERPLTVEEAVDAITLDTNSKPRFDRQNRMPVPEEISRYCSSLVAVSNVNIDTNDQSKPQLQLAHFSVKEYLLSDRLEAAVAEPFKPINARASIAEVCLAYLLDMDQSLSASQLEQSYWLAKYSARYWTDHARVAESTCPNVRALLEDFFSCHPLRTISFQLHDPDSPWQHLGGYNFAPSLYYASLTGLSCSVKILLAKGAEINAEGGLYGSALQAASYGGHDKVVGMLLEKGADVNARGGEYGNALQAASDMGHDKVVGMLLEKGADVNAEGGLYGNALQAASRWRHDKVVGMLLEKGADVNAEGGGYGSALQAASSGGHDKVVGMLLEKGASVNAEGGLYGNALQAASRWRHDKVVGMLLEKGADVNAEGGGYGSCQRSFCIAFAFLSGETEGEYIWALDRLRSVYETRGARPPSVILTDRCIAYLNAVSFCFPLAISLLCLWHANKAVLRYCKPTFTSHKEGSEAYKQEESNWKDFFDHWHSIVRSADEKTFDQRVQEMEKRYVPQYLEEEKLVKAWVDQHPHFGNVVTSRVEGIHALLKSHLKKSTLDLFEAWRAMKQALLNQLAELQYNQAKQQIRIPIELSGSLYSAVRGWISHEALRKVEEQRKRISSGDLPHCTGAFSPAQGLPCAHTVRDLQEQGQALSLVHFHTQWHLKRNGTHRPLLEPRHRSDRVAIGSTIPQSSTRREPSAFEAVEAAGKSKAQDTCSRCHTLGHRMTSKACPLRHQDLMQPPATAADQTVAVQQSADDIAAAHTAAMQSPVDETATIYVATGPTMLEETETINTAADQTLPALHYSDPQAIYQRYVRAREDWYKTQPRGSLKTNQQYRKAMGLPQRYKKSSYEWCLDYKTMGQRCKTSSGVRDWTKEEMMAYLDWTEDEDNRIEAQIAAEMESNRWSHGRRGMGEIWEAAERDHNEQQRIWEAARRDNLSE</sequence>
<dbReference type="PANTHER" id="PTHR46082:SF11">
    <property type="entry name" value="AAA+ ATPASE DOMAIN-CONTAINING PROTEIN-RELATED"/>
    <property type="match status" value="1"/>
</dbReference>
<protein>
    <submittedName>
        <fullName evidence="7">Uncharacterized protein</fullName>
    </submittedName>
</protein>
<feature type="domain" description="GPI inositol-deacylase winged helix" evidence="5">
    <location>
        <begin position="698"/>
        <end position="786"/>
    </location>
</feature>
<dbReference type="Gene3D" id="3.40.50.1580">
    <property type="entry name" value="Nucleoside phosphorylase domain"/>
    <property type="match status" value="1"/>
</dbReference>
<dbReference type="Proteomes" id="UP000245956">
    <property type="component" value="Unassembled WGS sequence"/>
</dbReference>
<dbReference type="InterPro" id="IPR036770">
    <property type="entry name" value="Ankyrin_rpt-contain_sf"/>
</dbReference>
<dbReference type="InterPro" id="IPR018289">
    <property type="entry name" value="MULE_transposase_dom"/>
</dbReference>
<dbReference type="SMART" id="SM00248">
    <property type="entry name" value="ANK"/>
    <property type="match status" value="6"/>
</dbReference>
<dbReference type="Pfam" id="PF12796">
    <property type="entry name" value="Ank_2"/>
    <property type="match status" value="2"/>
</dbReference>
<dbReference type="GO" id="GO:0003824">
    <property type="term" value="F:catalytic activity"/>
    <property type="evidence" value="ECO:0007669"/>
    <property type="project" value="InterPro"/>
</dbReference>
<evidence type="ECO:0000259" key="4">
    <source>
        <dbReference type="Pfam" id="PF15288"/>
    </source>
</evidence>
<dbReference type="InterPro" id="IPR053137">
    <property type="entry name" value="NLR-like"/>
</dbReference>
<reference evidence="7 8" key="1">
    <citation type="journal article" date="2016" name="Front. Microbiol.">
        <title>Genome and transcriptome sequences reveal the specific parasitism of the nematophagous Purpureocillium lilacinum 36-1.</title>
        <authorList>
            <person name="Xie J."/>
            <person name="Li S."/>
            <person name="Mo C."/>
            <person name="Xiao X."/>
            <person name="Peng D."/>
            <person name="Wang G."/>
            <person name="Xiao Y."/>
        </authorList>
    </citation>
    <scope>NUCLEOTIDE SEQUENCE [LARGE SCALE GENOMIC DNA]</scope>
    <source>
        <strain evidence="7 8">36-1</strain>
    </source>
</reference>
<evidence type="ECO:0000259" key="6">
    <source>
        <dbReference type="Pfam" id="PF24883"/>
    </source>
</evidence>
<dbReference type="SUPFAM" id="SSF52540">
    <property type="entry name" value="P-loop containing nucleoside triphosphate hydrolases"/>
    <property type="match status" value="1"/>
</dbReference>
<dbReference type="Gene3D" id="1.25.40.20">
    <property type="entry name" value="Ankyrin repeat-containing domain"/>
    <property type="match status" value="1"/>
</dbReference>
<dbReference type="Pfam" id="PF15288">
    <property type="entry name" value="zf-CCHC_6"/>
    <property type="match status" value="1"/>
</dbReference>
<dbReference type="EMBL" id="LCWV01000059">
    <property type="protein sequence ID" value="PWI64481.1"/>
    <property type="molecule type" value="Genomic_DNA"/>
</dbReference>
<dbReference type="Pfam" id="PF22939">
    <property type="entry name" value="WHD_GPIID"/>
    <property type="match status" value="1"/>
</dbReference>
<feature type="repeat" description="ANK" evidence="2">
    <location>
        <begin position="947"/>
        <end position="979"/>
    </location>
</feature>
<evidence type="ECO:0000313" key="8">
    <source>
        <dbReference type="Proteomes" id="UP000245956"/>
    </source>
</evidence>
<dbReference type="InterPro" id="IPR041670">
    <property type="entry name" value="Znf-CCHC_6"/>
</dbReference>
<feature type="repeat" description="ANK" evidence="2">
    <location>
        <begin position="1016"/>
        <end position="1045"/>
    </location>
</feature>
<dbReference type="InterPro" id="IPR027417">
    <property type="entry name" value="P-loop_NTPase"/>
</dbReference>
<feature type="repeat" description="ANK" evidence="2">
    <location>
        <begin position="917"/>
        <end position="946"/>
    </location>
</feature>
<gene>
    <name evidence="7" type="ORF">PCL_09636</name>
</gene>
<dbReference type="InterPro" id="IPR002110">
    <property type="entry name" value="Ankyrin_rpt"/>
</dbReference>
<dbReference type="InterPro" id="IPR035994">
    <property type="entry name" value="Nucleoside_phosphorylase_sf"/>
</dbReference>
<proteinExistence type="predicted"/>
<dbReference type="PANTHER" id="PTHR46082">
    <property type="entry name" value="ATP/GTP-BINDING PROTEIN-RELATED"/>
    <property type="match status" value="1"/>
</dbReference>
<dbReference type="SUPFAM" id="SSF48403">
    <property type="entry name" value="Ankyrin repeat"/>
    <property type="match status" value="1"/>
</dbReference>
<feature type="domain" description="Nephrocystin 3-like N-terminal" evidence="6">
    <location>
        <begin position="414"/>
        <end position="578"/>
    </location>
</feature>
<dbReference type="InterPro" id="IPR056884">
    <property type="entry name" value="NPHP3-like_N"/>
</dbReference>
<evidence type="ECO:0000313" key="7">
    <source>
        <dbReference type="EMBL" id="PWI64481.1"/>
    </source>
</evidence>
<dbReference type="Pfam" id="PF10551">
    <property type="entry name" value="MULE"/>
    <property type="match status" value="1"/>
</dbReference>
<feature type="domain" description="Zinc knuckle" evidence="4">
    <location>
        <begin position="1415"/>
        <end position="1445"/>
    </location>
</feature>
<dbReference type="InterPro" id="IPR054471">
    <property type="entry name" value="GPIID_WHD"/>
</dbReference>
<dbReference type="Pfam" id="PF24883">
    <property type="entry name" value="NPHP3_N"/>
    <property type="match status" value="1"/>
</dbReference>
<dbReference type="Gene3D" id="3.40.50.300">
    <property type="entry name" value="P-loop containing nucleotide triphosphate hydrolases"/>
    <property type="match status" value="1"/>
</dbReference>
<name>A0A2U3DQF5_PURLI</name>
<dbReference type="PROSITE" id="PS50297">
    <property type="entry name" value="ANK_REP_REGION"/>
    <property type="match status" value="2"/>
</dbReference>
<keyword evidence="2" id="KW-0040">ANK repeat</keyword>
<evidence type="ECO:0000256" key="1">
    <source>
        <dbReference type="ARBA" id="ARBA00022737"/>
    </source>
</evidence>
<dbReference type="SUPFAM" id="SSF53167">
    <property type="entry name" value="Purine and uridine phosphorylases"/>
    <property type="match status" value="1"/>
</dbReference>
<comment type="caution">
    <text evidence="7">The sequence shown here is derived from an EMBL/GenBank/DDBJ whole genome shotgun (WGS) entry which is preliminary data.</text>
</comment>
<keyword evidence="1" id="KW-0677">Repeat</keyword>
<dbReference type="PROSITE" id="PS50088">
    <property type="entry name" value="ANK_REPEAT"/>
    <property type="match status" value="3"/>
</dbReference>
<feature type="domain" description="MULE transposase" evidence="3">
    <location>
        <begin position="1083"/>
        <end position="1154"/>
    </location>
</feature>
<dbReference type="GO" id="GO:0009116">
    <property type="term" value="P:nucleoside metabolic process"/>
    <property type="evidence" value="ECO:0007669"/>
    <property type="project" value="InterPro"/>
</dbReference>
<evidence type="ECO:0000259" key="5">
    <source>
        <dbReference type="Pfam" id="PF22939"/>
    </source>
</evidence>
<evidence type="ECO:0000256" key="2">
    <source>
        <dbReference type="PROSITE-ProRule" id="PRU00023"/>
    </source>
</evidence>
<evidence type="ECO:0000259" key="3">
    <source>
        <dbReference type="Pfam" id="PF10551"/>
    </source>
</evidence>
<organism evidence="7 8">
    <name type="scientific">Purpureocillium lilacinum</name>
    <name type="common">Paecilomyces lilacinus</name>
    <dbReference type="NCBI Taxonomy" id="33203"/>
    <lineage>
        <taxon>Eukaryota</taxon>
        <taxon>Fungi</taxon>
        <taxon>Dikarya</taxon>
        <taxon>Ascomycota</taxon>
        <taxon>Pezizomycotina</taxon>
        <taxon>Sordariomycetes</taxon>
        <taxon>Hypocreomycetidae</taxon>
        <taxon>Hypocreales</taxon>
        <taxon>Ophiocordycipitaceae</taxon>
        <taxon>Purpureocillium</taxon>
    </lineage>
</organism>